<evidence type="ECO:0000256" key="3">
    <source>
        <dbReference type="PROSITE-ProRule" id="PRU00339"/>
    </source>
</evidence>
<dbReference type="GO" id="GO:0000993">
    <property type="term" value="F:RNA polymerase II complex binding"/>
    <property type="evidence" value="ECO:0007669"/>
    <property type="project" value="TreeGrafter"/>
</dbReference>
<dbReference type="InterPro" id="IPR031101">
    <property type="entry name" value="Ctr9"/>
</dbReference>
<dbReference type="SMART" id="SM00028">
    <property type="entry name" value="TPR"/>
    <property type="match status" value="9"/>
</dbReference>
<dbReference type="STRING" id="1555241.A0A4P9XAU0"/>
<dbReference type="GO" id="GO:0006355">
    <property type="term" value="P:regulation of DNA-templated transcription"/>
    <property type="evidence" value="ECO:0007669"/>
    <property type="project" value="InterPro"/>
</dbReference>
<feature type="repeat" description="TPR" evidence="3">
    <location>
        <begin position="352"/>
        <end position="385"/>
    </location>
</feature>
<dbReference type="AlphaFoldDB" id="A0A4P9XAU0"/>
<dbReference type="InterPro" id="IPR011990">
    <property type="entry name" value="TPR-like_helical_dom_sf"/>
</dbReference>
<evidence type="ECO:0000256" key="1">
    <source>
        <dbReference type="ARBA" id="ARBA00022737"/>
    </source>
</evidence>
<evidence type="ECO:0000256" key="4">
    <source>
        <dbReference type="SAM" id="MobiDB-lite"/>
    </source>
</evidence>
<keyword evidence="6" id="KW-1185">Reference proteome</keyword>
<reference evidence="6" key="1">
    <citation type="journal article" date="2018" name="Nat. Microbiol.">
        <title>Leveraging single-cell genomics to expand the fungal tree of life.</title>
        <authorList>
            <person name="Ahrendt S.R."/>
            <person name="Quandt C.A."/>
            <person name="Ciobanu D."/>
            <person name="Clum A."/>
            <person name="Salamov A."/>
            <person name="Andreopoulos B."/>
            <person name="Cheng J.F."/>
            <person name="Woyke T."/>
            <person name="Pelin A."/>
            <person name="Henrissat B."/>
            <person name="Reynolds N.K."/>
            <person name="Benny G.L."/>
            <person name="Smith M.E."/>
            <person name="James T.Y."/>
            <person name="Grigoriev I.V."/>
        </authorList>
    </citation>
    <scope>NUCLEOTIDE SEQUENCE [LARGE SCALE GENOMIC DNA]</scope>
    <source>
        <strain evidence="6">ATCC 52028</strain>
    </source>
</reference>
<accession>A0A4P9XAU0</accession>
<dbReference type="Proteomes" id="UP000274922">
    <property type="component" value="Unassembled WGS sequence"/>
</dbReference>
<proteinExistence type="predicted"/>
<feature type="non-terminal residue" evidence="5">
    <location>
        <position position="1023"/>
    </location>
</feature>
<dbReference type="EMBL" id="ML014142">
    <property type="protein sequence ID" value="RKP02497.1"/>
    <property type="molecule type" value="Genomic_DNA"/>
</dbReference>
<dbReference type="Gene3D" id="1.25.40.10">
    <property type="entry name" value="Tetratricopeptide repeat domain"/>
    <property type="match status" value="3"/>
</dbReference>
<organism evidence="5 6">
    <name type="scientific">Caulochytrium protostelioides</name>
    <dbReference type="NCBI Taxonomy" id="1555241"/>
    <lineage>
        <taxon>Eukaryota</taxon>
        <taxon>Fungi</taxon>
        <taxon>Fungi incertae sedis</taxon>
        <taxon>Chytridiomycota</taxon>
        <taxon>Chytridiomycota incertae sedis</taxon>
        <taxon>Chytridiomycetes</taxon>
        <taxon>Caulochytriales</taxon>
        <taxon>Caulochytriaceae</taxon>
        <taxon>Caulochytrium</taxon>
    </lineage>
</organism>
<evidence type="ECO:0000313" key="5">
    <source>
        <dbReference type="EMBL" id="RKP02497.1"/>
    </source>
</evidence>
<dbReference type="PROSITE" id="PS50005">
    <property type="entry name" value="TPR"/>
    <property type="match status" value="3"/>
</dbReference>
<sequence>MVSPVLAAEAAAVPAAAAQQQTIEIPLADAHVLELSLSELPGNEANLLNILLDNKVPMTIYLQFAYNYYDMGLVPQAEQFLVLALERSRNAVADATEEETVLLLQTLAHLYLECARRYATLARTLPVAELGPHWQSREQLLVRAAALVKEIEQDQAHHGSGKPTASTHVAKGTGMMALGDDRSAEAQFVQALTLDPDHPAALLGRATINARKGEWGVALSHYQAVFRAAPAMTPSPRLPIAICLYNLGVVVRAQQVVERVLELEPHNVTAHALYCLMAHNLLARASQVKQPQLTAEPAAKRSPHLKAASQSPENPLVSLLLAERFFKMSKFPTVQLLTENMLCATQHPYLQALAYYYKGAVAHASENLPLAQQFMQQALKLQPDLVVARYALATTLMVTGTMQDALTMFEELQHKLPDNYHILRKRVACLNALKQTQHARPLLEHMQKLQRMAASKQPVAAGAPAATASPAPATVGQSLDLLQLYQVSQDVSQCLTQTEKVYQILAPPPSKQLSSSASANPSLIFIEANRAALSHATGDLARAQTLYTSCLQRLEGATDPDAMHDHDHDAVGEHRYRALAITTRYNYARLLEDLERPAEADEIYRQLLETTPDYIDAILRRAVLAEALAHRPATALQLFKRALEIDPKYIETWLCLAHWAMQKRNYRLVKRSLERIPAEIDRHDTFALVHLGFLNFQMGRMEARMQETQKAAHGRPEQPLAHYRGAFQFFEKAIRLQDANLLAAMGMALCLSELGAPNDAYTILHSLMGSLPRAVCAPMLHATTLEAAPPHYLVTYNTAILALLKGDARAAIAACEALAKWMPFHAQVWQLLAKSYYTLAKMDKQLEAMDKAVRYCQRALHYAPWDKSLWFDLALVKQQRLHLLNEQPSEKRTSQRMAAALWSNSGSVQLFKALAQMIKGMKQRGDKDMLTLGFDYGQAMQRSEYGRELNLVAEKKRHQSAVLEAQRQERLEMIRQQQQEKERAEREEAERQREQREQREAEILRQRREMEEKMAALNEAARL</sequence>
<dbReference type="GO" id="GO:0016593">
    <property type="term" value="C:Cdc73/Paf1 complex"/>
    <property type="evidence" value="ECO:0007669"/>
    <property type="project" value="TreeGrafter"/>
</dbReference>
<feature type="repeat" description="TPR" evidence="3">
    <location>
        <begin position="165"/>
        <end position="198"/>
    </location>
</feature>
<evidence type="ECO:0008006" key="7">
    <source>
        <dbReference type="Google" id="ProtNLM"/>
    </source>
</evidence>
<feature type="repeat" description="TPR" evidence="3">
    <location>
        <begin position="833"/>
        <end position="866"/>
    </location>
</feature>
<name>A0A4P9XAU0_9FUNG</name>
<dbReference type="OrthoDB" id="343875at2759"/>
<dbReference type="PANTHER" id="PTHR14027:SF2">
    <property type="entry name" value="RNA POLYMERASE-ASSOCIATED PROTEIN CTR9 HOMOLOG"/>
    <property type="match status" value="1"/>
</dbReference>
<evidence type="ECO:0000313" key="6">
    <source>
        <dbReference type="Proteomes" id="UP000274922"/>
    </source>
</evidence>
<evidence type="ECO:0000256" key="2">
    <source>
        <dbReference type="ARBA" id="ARBA00022803"/>
    </source>
</evidence>
<gene>
    <name evidence="5" type="ORF">CXG81DRAFT_10729</name>
</gene>
<dbReference type="Pfam" id="PF13432">
    <property type="entry name" value="TPR_16"/>
    <property type="match status" value="1"/>
</dbReference>
<dbReference type="PANTHER" id="PTHR14027">
    <property type="entry name" value="RNA POLYMERASE-ASSOCIATED PROTEIN CTR9"/>
    <property type="match status" value="1"/>
</dbReference>
<feature type="region of interest" description="Disordered" evidence="4">
    <location>
        <begin position="975"/>
        <end position="999"/>
    </location>
</feature>
<dbReference type="Pfam" id="PF13181">
    <property type="entry name" value="TPR_8"/>
    <property type="match status" value="1"/>
</dbReference>
<dbReference type="GO" id="GO:0006368">
    <property type="term" value="P:transcription elongation by RNA polymerase II"/>
    <property type="evidence" value="ECO:0007669"/>
    <property type="project" value="TreeGrafter"/>
</dbReference>
<keyword evidence="1" id="KW-0677">Repeat</keyword>
<keyword evidence="2 3" id="KW-0802">TPR repeat</keyword>
<dbReference type="InterPro" id="IPR019734">
    <property type="entry name" value="TPR_rpt"/>
</dbReference>
<dbReference type="SUPFAM" id="SSF48452">
    <property type="entry name" value="TPR-like"/>
    <property type="match status" value="3"/>
</dbReference>
<protein>
    <recommendedName>
        <fullName evidence="7">TPR-like protein</fullName>
    </recommendedName>
</protein>